<evidence type="ECO:0000259" key="2">
    <source>
        <dbReference type="Pfam" id="PF04024"/>
    </source>
</evidence>
<evidence type="ECO:0000313" key="4">
    <source>
        <dbReference type="Proteomes" id="UP000032233"/>
    </source>
</evidence>
<keyword evidence="1" id="KW-0472">Membrane</keyword>
<evidence type="ECO:0000313" key="3">
    <source>
        <dbReference type="EMBL" id="KIX11121.1"/>
    </source>
</evidence>
<keyword evidence="1" id="KW-0812">Transmembrane</keyword>
<dbReference type="PATRIC" id="fig|1429043.3.peg.5445"/>
<reference evidence="3 4" key="1">
    <citation type="submission" date="2013-11" db="EMBL/GenBank/DDBJ databases">
        <title>Metagenomic analysis of a methanogenic consortium involved in long chain n-alkane degradation.</title>
        <authorList>
            <person name="Davidova I.A."/>
            <person name="Callaghan A.V."/>
            <person name="Wawrik B."/>
            <person name="Pruitt S."/>
            <person name="Marks C."/>
            <person name="Duncan K.E."/>
            <person name="Suflita J.M."/>
        </authorList>
    </citation>
    <scope>NUCLEOTIDE SEQUENCE [LARGE SCALE GENOMIC DNA]</scope>
    <source>
        <strain evidence="3 4">SPR</strain>
    </source>
</reference>
<protein>
    <submittedName>
        <fullName evidence="3">Phage-shock protein</fullName>
    </submittedName>
</protein>
<dbReference type="EMBL" id="AZAC01000067">
    <property type="protein sequence ID" value="KIX11121.1"/>
    <property type="molecule type" value="Genomic_DNA"/>
</dbReference>
<proteinExistence type="predicted"/>
<dbReference type="InParanoid" id="A0A0D2J5Y6"/>
<dbReference type="Proteomes" id="UP000032233">
    <property type="component" value="Unassembled WGS sequence"/>
</dbReference>
<keyword evidence="4" id="KW-1185">Reference proteome</keyword>
<comment type="caution">
    <text evidence="3">The sequence shown here is derived from an EMBL/GenBank/DDBJ whole genome shotgun (WGS) entry which is preliminary data.</text>
</comment>
<sequence>MSLFDRINIKRRSGLYRSRNGLFLGVCRGLAEYYDFSVGWVRFFTLVAFIFTGLWPVGILYVVMALVMKAEPVIRPMDDTEEEFYNSYAGSRRMAATRLKKTHSGLERRLRRLEDAVTSRDFDWERKVRS</sequence>
<gene>
    <name evidence="3" type="ORF">X474_25770</name>
</gene>
<dbReference type="RefSeq" id="WP_044352366.1">
    <property type="nucleotide sequence ID" value="NZ_AZAC01000067.1"/>
</dbReference>
<feature type="domain" description="Phage shock protein PspC N-terminal" evidence="2">
    <location>
        <begin position="14"/>
        <end position="70"/>
    </location>
</feature>
<accession>A0A0D2J5Y6</accession>
<organism evidence="3 4">
    <name type="scientific">Dethiosulfatarculus sandiegensis</name>
    <dbReference type="NCBI Taxonomy" id="1429043"/>
    <lineage>
        <taxon>Bacteria</taxon>
        <taxon>Pseudomonadati</taxon>
        <taxon>Thermodesulfobacteriota</taxon>
        <taxon>Desulfarculia</taxon>
        <taxon>Desulfarculales</taxon>
        <taxon>Desulfarculaceae</taxon>
        <taxon>Dethiosulfatarculus</taxon>
    </lineage>
</organism>
<dbReference type="InterPro" id="IPR007168">
    <property type="entry name" value="Phageshock_PspC_N"/>
</dbReference>
<dbReference type="OrthoDB" id="7359894at2"/>
<name>A0A0D2J5Y6_9BACT</name>
<keyword evidence="1" id="KW-1133">Transmembrane helix</keyword>
<feature type="transmembrane region" description="Helical" evidence="1">
    <location>
        <begin position="46"/>
        <end position="67"/>
    </location>
</feature>
<dbReference type="AlphaFoldDB" id="A0A0D2J5Y6"/>
<dbReference type="STRING" id="1429043.X474_25770"/>
<evidence type="ECO:0000256" key="1">
    <source>
        <dbReference type="SAM" id="Phobius"/>
    </source>
</evidence>
<dbReference type="Pfam" id="PF04024">
    <property type="entry name" value="PspC"/>
    <property type="match status" value="1"/>
</dbReference>